<evidence type="ECO:0000313" key="10">
    <source>
        <dbReference type="Proteomes" id="UP000677803"/>
    </source>
</evidence>
<evidence type="ECO:0000256" key="7">
    <source>
        <dbReference type="SAM" id="SignalP"/>
    </source>
</evidence>
<dbReference type="Proteomes" id="UP000677803">
    <property type="component" value="Unassembled WGS sequence"/>
</dbReference>
<feature type="region of interest" description="Disordered" evidence="6">
    <location>
        <begin position="203"/>
        <end position="228"/>
    </location>
</feature>
<feature type="domain" description="Sushi" evidence="8">
    <location>
        <begin position="23"/>
        <end position="85"/>
    </location>
</feature>
<keyword evidence="1 5" id="KW-0768">Sushi</keyword>
<evidence type="ECO:0000256" key="4">
    <source>
        <dbReference type="ARBA" id="ARBA00023157"/>
    </source>
</evidence>
<keyword evidence="2 7" id="KW-0732">Signal</keyword>
<gene>
    <name evidence="9" type="ORF">MMEN_LOCUS21894</name>
</gene>
<dbReference type="PROSITE" id="PS50923">
    <property type="entry name" value="SUSHI"/>
    <property type="match status" value="7"/>
</dbReference>
<keyword evidence="3" id="KW-0677">Repeat</keyword>
<evidence type="ECO:0000256" key="2">
    <source>
        <dbReference type="ARBA" id="ARBA00022729"/>
    </source>
</evidence>
<dbReference type="EMBL" id="CAJRST010041110">
    <property type="protein sequence ID" value="CAG6021704.1"/>
    <property type="molecule type" value="Genomic_DNA"/>
</dbReference>
<dbReference type="InterPro" id="IPR035976">
    <property type="entry name" value="Sushi/SCR/CCP_sf"/>
</dbReference>
<feature type="disulfide bond" evidence="5">
    <location>
        <begin position="432"/>
        <end position="459"/>
    </location>
</feature>
<evidence type="ECO:0000256" key="6">
    <source>
        <dbReference type="SAM" id="MobiDB-lite"/>
    </source>
</evidence>
<organism evidence="9 10">
    <name type="scientific">Menidia menidia</name>
    <name type="common">Atlantic silverside</name>
    <dbReference type="NCBI Taxonomy" id="238744"/>
    <lineage>
        <taxon>Eukaryota</taxon>
        <taxon>Metazoa</taxon>
        <taxon>Chordata</taxon>
        <taxon>Craniata</taxon>
        <taxon>Vertebrata</taxon>
        <taxon>Euteleostomi</taxon>
        <taxon>Actinopterygii</taxon>
        <taxon>Neopterygii</taxon>
        <taxon>Teleostei</taxon>
        <taxon>Neoteleostei</taxon>
        <taxon>Acanthomorphata</taxon>
        <taxon>Ovalentaria</taxon>
        <taxon>Atherinomorphae</taxon>
        <taxon>Atheriniformes</taxon>
        <taxon>Atherinopsidae</taxon>
        <taxon>Menidiinae</taxon>
        <taxon>Menidia</taxon>
    </lineage>
</organism>
<feature type="domain" description="Sushi" evidence="8">
    <location>
        <begin position="343"/>
        <end position="401"/>
    </location>
</feature>
<reference evidence="9" key="1">
    <citation type="submission" date="2021-05" db="EMBL/GenBank/DDBJ databases">
        <authorList>
            <person name="Tigano A."/>
        </authorList>
    </citation>
    <scope>NUCLEOTIDE SEQUENCE</scope>
</reference>
<feature type="signal peptide" evidence="7">
    <location>
        <begin position="1"/>
        <end position="21"/>
    </location>
</feature>
<feature type="disulfide bond" evidence="5">
    <location>
        <begin position="178"/>
        <end position="205"/>
    </location>
</feature>
<keyword evidence="10" id="KW-1185">Reference proteome</keyword>
<dbReference type="PANTHER" id="PTHR45785">
    <property type="entry name" value="COMPLEMENT FACTOR H-RELATED"/>
    <property type="match status" value="1"/>
</dbReference>
<dbReference type="SUPFAM" id="SSF57535">
    <property type="entry name" value="Complement control module/SCR domain"/>
    <property type="match status" value="7"/>
</dbReference>
<accession>A0A8S4C0C2</accession>
<feature type="domain" description="Sushi" evidence="8">
    <location>
        <begin position="148"/>
        <end position="207"/>
    </location>
</feature>
<dbReference type="GO" id="GO:0001851">
    <property type="term" value="F:complement component C3b binding"/>
    <property type="evidence" value="ECO:0007669"/>
    <property type="project" value="TreeGrafter"/>
</dbReference>
<feature type="chain" id="PRO_5035876206" evidence="7">
    <location>
        <begin position="22"/>
        <end position="469"/>
    </location>
</feature>
<dbReference type="InterPro" id="IPR051503">
    <property type="entry name" value="ComplSys_Reg/VirEntry_Med"/>
</dbReference>
<comment type="caution">
    <text evidence="9">The sequence shown here is derived from an EMBL/GenBank/DDBJ whole genome shotgun (WGS) entry which is preliminary data.</text>
</comment>
<protein>
    <submittedName>
        <fullName evidence="9">(Atlantic silverside) hypothetical protein</fullName>
    </submittedName>
</protein>
<evidence type="ECO:0000256" key="5">
    <source>
        <dbReference type="PROSITE-ProRule" id="PRU00302"/>
    </source>
</evidence>
<feature type="disulfide bond" evidence="5">
    <location>
        <begin position="56"/>
        <end position="83"/>
    </location>
</feature>
<dbReference type="SMART" id="SM00032">
    <property type="entry name" value="CCP"/>
    <property type="match status" value="7"/>
</dbReference>
<evidence type="ECO:0000313" key="9">
    <source>
        <dbReference type="EMBL" id="CAG6021704.1"/>
    </source>
</evidence>
<feature type="domain" description="Sushi" evidence="8">
    <location>
        <begin position="402"/>
        <end position="461"/>
    </location>
</feature>
<dbReference type="Gene3D" id="2.10.70.10">
    <property type="entry name" value="Complement Module, domain 1"/>
    <property type="match status" value="7"/>
</dbReference>
<comment type="caution">
    <text evidence="5">Lacks conserved residue(s) required for the propagation of feature annotation.</text>
</comment>
<dbReference type="GO" id="GO:0006956">
    <property type="term" value="P:complement activation"/>
    <property type="evidence" value="ECO:0007669"/>
    <property type="project" value="TreeGrafter"/>
</dbReference>
<dbReference type="PANTHER" id="PTHR45785:SF7">
    <property type="entry name" value="COMPLEMENT FACTOR H"/>
    <property type="match status" value="1"/>
</dbReference>
<name>A0A8S4C0C2_9TELE</name>
<dbReference type="GO" id="GO:0005615">
    <property type="term" value="C:extracellular space"/>
    <property type="evidence" value="ECO:0007669"/>
    <property type="project" value="TreeGrafter"/>
</dbReference>
<evidence type="ECO:0000259" key="8">
    <source>
        <dbReference type="PROSITE" id="PS50923"/>
    </source>
</evidence>
<keyword evidence="4 5" id="KW-1015">Disulfide bond</keyword>
<dbReference type="CDD" id="cd00033">
    <property type="entry name" value="CCP"/>
    <property type="match status" value="6"/>
</dbReference>
<dbReference type="FunFam" id="2.10.70.10:FF:000014">
    <property type="entry name" value="Membrane cofactor protein"/>
    <property type="match status" value="1"/>
</dbReference>
<dbReference type="OrthoDB" id="6127264at2759"/>
<feature type="domain" description="Sushi" evidence="8">
    <location>
        <begin position="86"/>
        <end position="143"/>
    </location>
</feature>
<sequence>MRTSGGIILLFPLALLVSAQGDRKCPPPVEYQNASLVRKVPPQQRFSSGARLEYGCREDFTPAGGRRDVECLDGSWTKLTLLCKLRTCGNAGDLPNGQLHYEGETYIGERVYATCNSGYTLRGKGFMTCKASGWTGEFPSCIEGWSRVTCSHPAVQNSVQTFRDPSVFRVGDSLKVSCKKHFQLQGAAQMTCGEEGLWQPLPPRCLPSPTKTQTPPSPDKGGCGAPPPARDPHAHLADKYITMASFSSGDRVYYMCEVGYFPAGGSKMRMCNNGKWTELKMNCERTFCGNAGEIENGLFFYTGVMFGDTATAVCNDGFKLVGKATRHCMHYDWDGRVPVCEAVDCPEPQVTNAERKDYGETPYLYRSVISYECRSGTLVGPKEIWCTENGTWSAAPPECKEITCPSPNVRNGLWIGSHRQRFQPMETLTIVCERGFTISGRHSIVCSSEGQWTPSLPECRQSYPAYFRG</sequence>
<feature type="domain" description="Sushi" evidence="8">
    <location>
        <begin position="221"/>
        <end position="285"/>
    </location>
</feature>
<feature type="domain" description="Sushi" evidence="8">
    <location>
        <begin position="286"/>
        <end position="342"/>
    </location>
</feature>
<feature type="disulfide bond" evidence="5">
    <location>
        <begin position="256"/>
        <end position="283"/>
    </location>
</feature>
<dbReference type="Pfam" id="PF00084">
    <property type="entry name" value="Sushi"/>
    <property type="match status" value="7"/>
</dbReference>
<evidence type="ECO:0000256" key="1">
    <source>
        <dbReference type="ARBA" id="ARBA00022659"/>
    </source>
</evidence>
<dbReference type="InterPro" id="IPR000436">
    <property type="entry name" value="Sushi_SCR_CCP_dom"/>
</dbReference>
<evidence type="ECO:0000256" key="3">
    <source>
        <dbReference type="ARBA" id="ARBA00022737"/>
    </source>
</evidence>
<dbReference type="AlphaFoldDB" id="A0A8S4C0C2"/>
<proteinExistence type="predicted"/>